<dbReference type="Proteomes" id="UP000678393">
    <property type="component" value="Unassembled WGS sequence"/>
</dbReference>
<sequence>KFLVHRLVYISKIRSPQVDRSSLGNYYDQLMKKLQADYPSSEPISGLMLIFLKHIAHVVETSSDMILRIVKDLWKMEQEENSYISKSKILIVSHDISFLRLYSYWSFRTLDIIEHGIEAYDTNETFENVIVDFLTQVLKLGVYLYKQPKLSLRGVMDSLHEKVPDCLPQQSIVHYLLEESDSSMITPEEFINIYEKPFDTSLESDMVWPVTTHLFPYS</sequence>
<dbReference type="PANTHER" id="PTHR34035:SF1">
    <property type="entry name" value="TESTIS-EXPRESSED PROTEIN 47"/>
    <property type="match status" value="1"/>
</dbReference>
<gene>
    <name evidence="1" type="ORF">CUNI_LOCUS3209</name>
</gene>
<accession>A0A8S3YQV1</accession>
<keyword evidence="2" id="KW-1185">Reference proteome</keyword>
<dbReference type="Pfam" id="PF24787">
    <property type="entry name" value="TEX47"/>
    <property type="match status" value="1"/>
</dbReference>
<dbReference type="AlphaFoldDB" id="A0A8S3YQV1"/>
<organism evidence="1 2">
    <name type="scientific">Candidula unifasciata</name>
    <dbReference type="NCBI Taxonomy" id="100452"/>
    <lineage>
        <taxon>Eukaryota</taxon>
        <taxon>Metazoa</taxon>
        <taxon>Spiralia</taxon>
        <taxon>Lophotrochozoa</taxon>
        <taxon>Mollusca</taxon>
        <taxon>Gastropoda</taxon>
        <taxon>Heterobranchia</taxon>
        <taxon>Euthyneura</taxon>
        <taxon>Panpulmonata</taxon>
        <taxon>Eupulmonata</taxon>
        <taxon>Stylommatophora</taxon>
        <taxon>Helicina</taxon>
        <taxon>Helicoidea</taxon>
        <taxon>Geomitridae</taxon>
        <taxon>Candidula</taxon>
    </lineage>
</organism>
<dbReference type="InterPro" id="IPR055308">
    <property type="entry name" value="TEX47-like"/>
</dbReference>
<dbReference type="EMBL" id="CAJHNH020000435">
    <property type="protein sequence ID" value="CAG5117651.1"/>
    <property type="molecule type" value="Genomic_DNA"/>
</dbReference>
<protein>
    <submittedName>
        <fullName evidence="1">Uncharacterized protein</fullName>
    </submittedName>
</protein>
<reference evidence="1" key="1">
    <citation type="submission" date="2021-04" db="EMBL/GenBank/DDBJ databases">
        <authorList>
            <consortium name="Molecular Ecology Group"/>
        </authorList>
    </citation>
    <scope>NUCLEOTIDE SEQUENCE</scope>
</reference>
<dbReference type="PANTHER" id="PTHR34035">
    <property type="entry name" value="TESTIS-EXPRESSED PROTEIN 47"/>
    <property type="match status" value="1"/>
</dbReference>
<dbReference type="OrthoDB" id="548795at2759"/>
<name>A0A8S3YQV1_9EUPU</name>
<evidence type="ECO:0000313" key="2">
    <source>
        <dbReference type="Proteomes" id="UP000678393"/>
    </source>
</evidence>
<comment type="caution">
    <text evidence="1">The sequence shown here is derived from an EMBL/GenBank/DDBJ whole genome shotgun (WGS) entry which is preliminary data.</text>
</comment>
<proteinExistence type="predicted"/>
<evidence type="ECO:0000313" key="1">
    <source>
        <dbReference type="EMBL" id="CAG5117651.1"/>
    </source>
</evidence>
<feature type="non-terminal residue" evidence="1">
    <location>
        <position position="1"/>
    </location>
</feature>